<name>A0ACC1IXI4_9FUNG</name>
<feature type="non-terminal residue" evidence="1">
    <location>
        <position position="1"/>
    </location>
</feature>
<organism evidence="1 2">
    <name type="scientific">Linderina macrospora</name>
    <dbReference type="NCBI Taxonomy" id="4868"/>
    <lineage>
        <taxon>Eukaryota</taxon>
        <taxon>Fungi</taxon>
        <taxon>Fungi incertae sedis</taxon>
        <taxon>Zoopagomycota</taxon>
        <taxon>Kickxellomycotina</taxon>
        <taxon>Kickxellomycetes</taxon>
        <taxon>Kickxellales</taxon>
        <taxon>Kickxellaceae</taxon>
        <taxon>Linderina</taxon>
    </lineage>
</organism>
<dbReference type="EMBL" id="JANBPW010006872">
    <property type="protein sequence ID" value="KAJ1926922.1"/>
    <property type="molecule type" value="Genomic_DNA"/>
</dbReference>
<reference evidence="1" key="1">
    <citation type="submission" date="2022-07" db="EMBL/GenBank/DDBJ databases">
        <title>Phylogenomic reconstructions and comparative analyses of Kickxellomycotina fungi.</title>
        <authorList>
            <person name="Reynolds N.K."/>
            <person name="Stajich J.E."/>
            <person name="Barry K."/>
            <person name="Grigoriev I.V."/>
            <person name="Crous P."/>
            <person name="Smith M.E."/>
        </authorList>
    </citation>
    <scope>NUCLEOTIDE SEQUENCE</scope>
    <source>
        <strain evidence="1">NRRL 5244</strain>
    </source>
</reference>
<sequence>AAYKDGSDIISLSLGGGGWPEGPSAVACSNLVKKGIVVVAANGNDGASGLYTAGTPSLGHGVISVGSIDNWNNTGSAIDVVTSSETKRISSSLAANENIPFVFDPPTQIAAVVDSTNSSEGCGKISQDLKGKIALIKRGTCTFNVKVVNAQAAGATGVIIYNNVAGAMSPSVTDTSVTIPVIGIALSDGQFITTALNGGSASVKARKGDIITVPSETGGQMSSFSSYGPGPELDMAPYISAPGGNIYSTVPIKMGSYGSKSGTSMATPYMSGTIALLKQAFPHYSVADITRVLINSAKPRTDSKTGKNIHPFWSGGGL</sequence>
<feature type="non-terminal residue" evidence="1">
    <location>
        <position position="318"/>
    </location>
</feature>
<evidence type="ECO:0000313" key="2">
    <source>
        <dbReference type="Proteomes" id="UP001150603"/>
    </source>
</evidence>
<proteinExistence type="predicted"/>
<accession>A0ACC1IXI4</accession>
<comment type="caution">
    <text evidence="1">The sequence shown here is derived from an EMBL/GenBank/DDBJ whole genome shotgun (WGS) entry which is preliminary data.</text>
</comment>
<protein>
    <submittedName>
        <fullName evidence="1">Uncharacterized protein</fullName>
    </submittedName>
</protein>
<dbReference type="Proteomes" id="UP001150603">
    <property type="component" value="Unassembled WGS sequence"/>
</dbReference>
<evidence type="ECO:0000313" key="1">
    <source>
        <dbReference type="EMBL" id="KAJ1926922.1"/>
    </source>
</evidence>
<gene>
    <name evidence="1" type="ORF">FBU59_007271</name>
</gene>
<keyword evidence="2" id="KW-1185">Reference proteome</keyword>